<feature type="chain" id="PRO_5047299822" evidence="2">
    <location>
        <begin position="21"/>
        <end position="239"/>
    </location>
</feature>
<dbReference type="Pfam" id="PF01471">
    <property type="entry name" value="PG_binding_1"/>
    <property type="match status" value="1"/>
</dbReference>
<dbReference type="SUPFAM" id="SSF47090">
    <property type="entry name" value="PGBD-like"/>
    <property type="match status" value="1"/>
</dbReference>
<dbReference type="InterPro" id="IPR036366">
    <property type="entry name" value="PGBDSf"/>
</dbReference>
<dbReference type="InterPro" id="IPR002477">
    <property type="entry name" value="Peptidoglycan-bd-like"/>
</dbReference>
<keyword evidence="5" id="KW-1185">Reference proteome</keyword>
<dbReference type="InterPro" id="IPR036365">
    <property type="entry name" value="PGBD-like_sf"/>
</dbReference>
<keyword evidence="2" id="KW-0732">Signal</keyword>
<evidence type="ECO:0000259" key="3">
    <source>
        <dbReference type="Pfam" id="PF01471"/>
    </source>
</evidence>
<proteinExistence type="predicted"/>
<name>A0ABU8XQW2_9PROT</name>
<dbReference type="RefSeq" id="WP_418158655.1">
    <property type="nucleotide sequence ID" value="NZ_JBBLZC010000005.1"/>
</dbReference>
<feature type="signal peptide" evidence="2">
    <location>
        <begin position="1"/>
        <end position="20"/>
    </location>
</feature>
<evidence type="ECO:0000256" key="1">
    <source>
        <dbReference type="SAM" id="MobiDB-lite"/>
    </source>
</evidence>
<protein>
    <submittedName>
        <fullName evidence="4">Peptidoglycan-binding domain-containing protein</fullName>
    </submittedName>
</protein>
<accession>A0ABU8XQW2</accession>
<evidence type="ECO:0000256" key="2">
    <source>
        <dbReference type="SAM" id="SignalP"/>
    </source>
</evidence>
<comment type="caution">
    <text evidence="4">The sequence shown here is derived from an EMBL/GenBank/DDBJ whole genome shotgun (WGS) entry which is preliminary data.</text>
</comment>
<dbReference type="Gene3D" id="1.10.101.10">
    <property type="entry name" value="PGBD-like superfamily/PGBD"/>
    <property type="match status" value="1"/>
</dbReference>
<dbReference type="EMBL" id="JBBLZC010000005">
    <property type="protein sequence ID" value="MEK0082800.1"/>
    <property type="molecule type" value="Genomic_DNA"/>
</dbReference>
<sequence length="239" mass="25270">MSRILWLAAALALVSASAEAADGQGRYAAHGLGRTPCKHFVEVCEKGSDECKLTGTWIAGYLTAFNALNKDTFDILPWQPPELVAQGAFNLCKANPDAALVEAVTQVVRVLYPQRVQGASERVKIGDGKDTVYLYKDTIKDVQEQLIKTGHLKGKADGSYGPGTKAAIEAFQQDKGLPTTGVPDQRTLVALFYGAPADAQGQAAPQPGKPQATPSQSQQGGGSAAQPAPKLDLRLSPQQ</sequence>
<feature type="domain" description="Peptidoglycan binding-like" evidence="3">
    <location>
        <begin position="138"/>
        <end position="191"/>
    </location>
</feature>
<reference evidence="4 5" key="1">
    <citation type="submission" date="2024-01" db="EMBL/GenBank/DDBJ databases">
        <title>Multi-omics insights into the function and evolution of sodium benzoate biodegradation pathways in Benzoatithermus flavus gen. nov., sp. nov. from hot spring.</title>
        <authorList>
            <person name="Hu C.-J."/>
            <person name="Li W.-J."/>
        </authorList>
    </citation>
    <scope>NUCLEOTIDE SEQUENCE [LARGE SCALE GENOMIC DNA]</scope>
    <source>
        <strain evidence="4 5">SYSU G07066</strain>
    </source>
</reference>
<gene>
    <name evidence="4" type="ORF">U1T56_06540</name>
</gene>
<evidence type="ECO:0000313" key="4">
    <source>
        <dbReference type="EMBL" id="MEK0082800.1"/>
    </source>
</evidence>
<dbReference type="Proteomes" id="UP001375743">
    <property type="component" value="Unassembled WGS sequence"/>
</dbReference>
<feature type="region of interest" description="Disordered" evidence="1">
    <location>
        <begin position="198"/>
        <end position="239"/>
    </location>
</feature>
<evidence type="ECO:0000313" key="5">
    <source>
        <dbReference type="Proteomes" id="UP001375743"/>
    </source>
</evidence>
<organism evidence="4 5">
    <name type="scientific">Benzoatithermus flavus</name>
    <dbReference type="NCBI Taxonomy" id="3108223"/>
    <lineage>
        <taxon>Bacteria</taxon>
        <taxon>Pseudomonadati</taxon>
        <taxon>Pseudomonadota</taxon>
        <taxon>Alphaproteobacteria</taxon>
        <taxon>Geminicoccales</taxon>
        <taxon>Geminicoccaceae</taxon>
        <taxon>Benzoatithermus</taxon>
    </lineage>
</organism>
<feature type="compositionally biased region" description="Low complexity" evidence="1">
    <location>
        <begin position="198"/>
        <end position="229"/>
    </location>
</feature>